<evidence type="ECO:0000256" key="7">
    <source>
        <dbReference type="ARBA" id="ARBA00023136"/>
    </source>
</evidence>
<evidence type="ECO:0000256" key="6">
    <source>
        <dbReference type="ARBA" id="ARBA00022989"/>
    </source>
</evidence>
<dbReference type="Pfam" id="PF13145">
    <property type="entry name" value="Rotamase_2"/>
    <property type="match status" value="2"/>
</dbReference>
<name>A0A5C8PFE4_9HYPH</name>
<dbReference type="Pfam" id="PF13624">
    <property type="entry name" value="SurA_N_3"/>
    <property type="match status" value="1"/>
</dbReference>
<comment type="caution">
    <text evidence="16">The sequence shown here is derived from an EMBL/GenBank/DDBJ whole genome shotgun (WGS) entry which is preliminary data.</text>
</comment>
<organism evidence="16 17">
    <name type="scientific">Vineibacter terrae</name>
    <dbReference type="NCBI Taxonomy" id="2586908"/>
    <lineage>
        <taxon>Bacteria</taxon>
        <taxon>Pseudomonadati</taxon>
        <taxon>Pseudomonadota</taxon>
        <taxon>Alphaproteobacteria</taxon>
        <taxon>Hyphomicrobiales</taxon>
        <taxon>Vineibacter</taxon>
    </lineage>
</organism>
<evidence type="ECO:0000256" key="12">
    <source>
        <dbReference type="ARBA" id="ARBA00040743"/>
    </source>
</evidence>
<dbReference type="PANTHER" id="PTHR47529:SF1">
    <property type="entry name" value="PERIPLASMIC CHAPERONE PPID"/>
    <property type="match status" value="1"/>
</dbReference>
<comment type="subcellular location">
    <subcellularLocation>
        <location evidence="1">Cell inner membrane</location>
        <topology evidence="1">Single-pass type II membrane protein</topology>
        <orientation evidence="1">Periplasmic side</orientation>
    </subcellularLocation>
</comment>
<dbReference type="AlphaFoldDB" id="A0A5C8PFE4"/>
<dbReference type="Gene3D" id="3.10.50.40">
    <property type="match status" value="1"/>
</dbReference>
<dbReference type="InterPro" id="IPR027304">
    <property type="entry name" value="Trigger_fact/SurA_dom_sf"/>
</dbReference>
<dbReference type="PANTHER" id="PTHR47529">
    <property type="entry name" value="PEPTIDYL-PROLYL CIS-TRANS ISOMERASE D"/>
    <property type="match status" value="1"/>
</dbReference>
<protein>
    <recommendedName>
        <fullName evidence="2">Parvulin-like PPIase</fullName>
    </recommendedName>
    <alternativeName>
        <fullName evidence="9">Peptidyl-prolyl cis-trans isomerase plp</fullName>
    </alternativeName>
    <alternativeName>
        <fullName evidence="12">Periplasmic chaperone PpiD</fullName>
    </alternativeName>
    <alternativeName>
        <fullName evidence="13">Periplasmic folding chaperone</fullName>
    </alternativeName>
    <alternativeName>
        <fullName evidence="10">Rotamase plp</fullName>
    </alternativeName>
</protein>
<keyword evidence="17" id="KW-1185">Reference proteome</keyword>
<dbReference type="GO" id="GO:0005886">
    <property type="term" value="C:plasma membrane"/>
    <property type="evidence" value="ECO:0007669"/>
    <property type="project" value="UniProtKB-SubCell"/>
</dbReference>
<dbReference type="InterPro" id="IPR052029">
    <property type="entry name" value="PpiD_chaperone"/>
</dbReference>
<feature type="domain" description="PpiC" evidence="15">
    <location>
        <begin position="278"/>
        <end position="363"/>
    </location>
</feature>
<reference evidence="16 17" key="1">
    <citation type="submission" date="2019-06" db="EMBL/GenBank/DDBJ databases">
        <title>New taxonomy in bacterial strain CC-CFT640, isolated from vineyard.</title>
        <authorList>
            <person name="Lin S.-Y."/>
            <person name="Tsai C.-F."/>
            <person name="Young C.-C."/>
        </authorList>
    </citation>
    <scope>NUCLEOTIDE SEQUENCE [LARGE SCALE GENOMIC DNA]</scope>
    <source>
        <strain evidence="16 17">CC-CFT640</strain>
    </source>
</reference>
<keyword evidence="6" id="KW-1133">Transmembrane helix</keyword>
<evidence type="ECO:0000256" key="5">
    <source>
        <dbReference type="ARBA" id="ARBA00022692"/>
    </source>
</evidence>
<evidence type="ECO:0000256" key="13">
    <source>
        <dbReference type="ARBA" id="ARBA00042775"/>
    </source>
</evidence>
<sequence>MNRFRKIAGSIVLALILGVILLAFVLGDIAGVGGSLRLAGADPVVSRIGGWHLGPITIGGTTIKGRELRDQFSRELEQINSRSSTRLTNDQAIMLGLPTRALRNLEQRILLDHAIADLGIVVSDDQVRQAIAETAAFHGPDGKFSPAQYQGVLQNLRITEAQYIADLRRDIALGQMLGMTSGVSLPTVMRDALFRYRREQRIAEVVQVQGARMTDVPAPTDEQVKAYYDANAKRFDLPERRSLSFIALTPEDVAADVQVTDEQLRSMFNDRKAEFDKPERRDIDQFLVNDEAQAKKIVELVGGGKSFEDAGKEVTGKDVIKLGSVTQRDLPGDLATAAFEPKAPGLAAPVKTGLGWHVVRINKIEPGETATFEAIKGRLEQDYRAQVAPDLLVKRIDDLEKTLTRVDNLDTAAEQLQLKVRKVEGVDAEGRDATGKVVVDGPWAADMLAAAFRLRDGETSNVGETKVGHLYVVRADKVTPARTPSLDEAKERVVAAWTEVERRKVAVTRAKEIADRANAVAELAALARTVRSEVKTSQPITRLQSDAASGLVGPLVTKLFELEPGKSAAVTTDDGAAVVRLREIIPADPASAPAEAEKLGKELDTAAANDLASQLVAALERRYGVQRDANAFAALFRIEQQQ</sequence>
<dbReference type="InterPro" id="IPR000297">
    <property type="entry name" value="PPIase_PpiC"/>
</dbReference>
<evidence type="ECO:0000256" key="8">
    <source>
        <dbReference type="ARBA" id="ARBA00023186"/>
    </source>
</evidence>
<evidence type="ECO:0000256" key="3">
    <source>
        <dbReference type="ARBA" id="ARBA00022475"/>
    </source>
</evidence>
<dbReference type="Gene3D" id="1.10.4030.10">
    <property type="entry name" value="Porin chaperone SurA, peptide-binding domain"/>
    <property type="match status" value="1"/>
</dbReference>
<proteinExistence type="inferred from homology"/>
<keyword evidence="4" id="KW-0997">Cell inner membrane</keyword>
<keyword evidence="3" id="KW-1003">Cell membrane</keyword>
<dbReference type="Proteomes" id="UP000321638">
    <property type="component" value="Unassembled WGS sequence"/>
</dbReference>
<evidence type="ECO:0000256" key="1">
    <source>
        <dbReference type="ARBA" id="ARBA00004382"/>
    </source>
</evidence>
<evidence type="ECO:0000256" key="10">
    <source>
        <dbReference type="ARBA" id="ARBA00031484"/>
    </source>
</evidence>
<evidence type="ECO:0000256" key="4">
    <source>
        <dbReference type="ARBA" id="ARBA00022519"/>
    </source>
</evidence>
<evidence type="ECO:0000256" key="14">
    <source>
        <dbReference type="PROSITE-ProRule" id="PRU00278"/>
    </source>
</evidence>
<dbReference type="SUPFAM" id="SSF54534">
    <property type="entry name" value="FKBP-like"/>
    <property type="match status" value="1"/>
</dbReference>
<evidence type="ECO:0000256" key="11">
    <source>
        <dbReference type="ARBA" id="ARBA00038408"/>
    </source>
</evidence>
<gene>
    <name evidence="16" type="ORF">FHP25_26765</name>
</gene>
<keyword evidence="14" id="KW-0697">Rotamase</keyword>
<comment type="similarity">
    <text evidence="11">Belongs to the PpiD chaperone family.</text>
</comment>
<evidence type="ECO:0000259" key="15">
    <source>
        <dbReference type="PROSITE" id="PS50198"/>
    </source>
</evidence>
<dbReference type="RefSeq" id="WP_147850053.1">
    <property type="nucleotide sequence ID" value="NZ_VDUZ01000035.1"/>
</dbReference>
<evidence type="ECO:0000256" key="2">
    <source>
        <dbReference type="ARBA" id="ARBA00018370"/>
    </source>
</evidence>
<evidence type="ECO:0000256" key="9">
    <source>
        <dbReference type="ARBA" id="ARBA00030642"/>
    </source>
</evidence>
<dbReference type="SUPFAM" id="SSF109998">
    <property type="entry name" value="Triger factor/SurA peptide-binding domain-like"/>
    <property type="match status" value="1"/>
</dbReference>
<accession>A0A5C8PFE4</accession>
<evidence type="ECO:0000313" key="16">
    <source>
        <dbReference type="EMBL" id="TXL72232.1"/>
    </source>
</evidence>
<keyword evidence="14" id="KW-0413">Isomerase</keyword>
<dbReference type="EMBL" id="VDUZ01000035">
    <property type="protein sequence ID" value="TXL72232.1"/>
    <property type="molecule type" value="Genomic_DNA"/>
</dbReference>
<dbReference type="OrthoDB" id="9768393at2"/>
<dbReference type="GO" id="GO:0003755">
    <property type="term" value="F:peptidyl-prolyl cis-trans isomerase activity"/>
    <property type="evidence" value="ECO:0007669"/>
    <property type="project" value="UniProtKB-KW"/>
</dbReference>
<keyword evidence="7" id="KW-0472">Membrane</keyword>
<dbReference type="InterPro" id="IPR046357">
    <property type="entry name" value="PPIase_dom_sf"/>
</dbReference>
<evidence type="ECO:0000313" key="17">
    <source>
        <dbReference type="Proteomes" id="UP000321638"/>
    </source>
</evidence>
<keyword evidence="5" id="KW-0812">Transmembrane</keyword>
<dbReference type="PROSITE" id="PS50198">
    <property type="entry name" value="PPIC_PPIASE_2"/>
    <property type="match status" value="1"/>
</dbReference>
<keyword evidence="8" id="KW-0143">Chaperone</keyword>